<dbReference type="PANTHER" id="PTHR43675:SF8">
    <property type="entry name" value="ARSENITE METHYLTRANSFERASE"/>
    <property type="match status" value="1"/>
</dbReference>
<dbReference type="EMBL" id="HBGS01001814">
    <property type="protein sequence ID" value="CAD9370824.1"/>
    <property type="molecule type" value="Transcribed_RNA"/>
</dbReference>
<evidence type="ECO:0000313" key="10">
    <source>
        <dbReference type="EMBL" id="CAD9370824.1"/>
    </source>
</evidence>
<evidence type="ECO:0000256" key="4">
    <source>
        <dbReference type="ARBA" id="ARBA00034521"/>
    </source>
</evidence>
<dbReference type="PANTHER" id="PTHR43675">
    <property type="entry name" value="ARSENITE METHYLTRANSFERASE"/>
    <property type="match status" value="1"/>
</dbReference>
<evidence type="ECO:0000256" key="7">
    <source>
        <dbReference type="ARBA" id="ARBA00047943"/>
    </source>
</evidence>
<comment type="catalytic activity">
    <reaction evidence="8">
        <text>arsenic triglutathione + 3 [thioredoxin]-dithiol + 3 S-adenosyl-L-methionine = trimethylarsine + 3 [thioredoxin]-disulfide + 3 glutathione + 3 S-adenosyl-L-homocysteine + 3 H(+)</text>
        <dbReference type="Rhea" id="RHEA:69432"/>
        <dbReference type="Rhea" id="RHEA-COMP:10698"/>
        <dbReference type="Rhea" id="RHEA-COMP:10700"/>
        <dbReference type="ChEBI" id="CHEBI:15378"/>
        <dbReference type="ChEBI" id="CHEBI:27130"/>
        <dbReference type="ChEBI" id="CHEBI:29950"/>
        <dbReference type="ChEBI" id="CHEBI:50058"/>
        <dbReference type="ChEBI" id="CHEBI:57856"/>
        <dbReference type="ChEBI" id="CHEBI:57925"/>
        <dbReference type="ChEBI" id="CHEBI:59789"/>
        <dbReference type="ChEBI" id="CHEBI:183640"/>
        <dbReference type="EC" id="2.1.1.137"/>
    </reaction>
</comment>
<dbReference type="InterPro" id="IPR029063">
    <property type="entry name" value="SAM-dependent_MTases_sf"/>
</dbReference>
<evidence type="ECO:0000256" key="3">
    <source>
        <dbReference type="ARBA" id="ARBA00034487"/>
    </source>
</evidence>
<dbReference type="InterPro" id="IPR026669">
    <property type="entry name" value="Arsenite_MeTrfase-like"/>
</dbReference>
<evidence type="ECO:0000256" key="8">
    <source>
        <dbReference type="ARBA" id="ARBA00048428"/>
    </source>
</evidence>
<reference evidence="10" key="1">
    <citation type="submission" date="2021-01" db="EMBL/GenBank/DDBJ databases">
        <authorList>
            <person name="Corre E."/>
            <person name="Pelletier E."/>
            <person name="Niang G."/>
            <person name="Scheremetjew M."/>
            <person name="Finn R."/>
            <person name="Kale V."/>
            <person name="Holt S."/>
            <person name="Cochrane G."/>
            <person name="Meng A."/>
            <person name="Brown T."/>
            <person name="Cohen L."/>
        </authorList>
    </citation>
    <scope>NUCLEOTIDE SEQUENCE</scope>
    <source>
        <strain evidence="10">CCMP1381</strain>
    </source>
</reference>
<evidence type="ECO:0000256" key="2">
    <source>
        <dbReference type="ARBA" id="ARBA00022691"/>
    </source>
</evidence>
<dbReference type="InterPro" id="IPR025714">
    <property type="entry name" value="Methyltranfer_dom"/>
</dbReference>
<keyword evidence="1" id="KW-0808">Transferase</keyword>
<evidence type="ECO:0000256" key="1">
    <source>
        <dbReference type="ARBA" id="ARBA00022679"/>
    </source>
</evidence>
<protein>
    <recommendedName>
        <fullName evidence="5">Arsenite methyltransferase</fullName>
        <ecNumber evidence="4">2.1.1.137</ecNumber>
    </recommendedName>
</protein>
<dbReference type="AlphaFoldDB" id="A0A7S2AM66"/>
<dbReference type="Pfam" id="PF13847">
    <property type="entry name" value="Methyltransf_31"/>
    <property type="match status" value="1"/>
</dbReference>
<evidence type="ECO:0000256" key="5">
    <source>
        <dbReference type="ARBA" id="ARBA00034545"/>
    </source>
</evidence>
<dbReference type="EC" id="2.1.1.137" evidence="4"/>
<comment type="catalytic activity">
    <reaction evidence="6">
        <text>arsenic triglutathione + [thioredoxin]-dithiol + S-adenosyl-L-methionine + 2 H2O = methylarsonous acid + [thioredoxin]-disulfide + 3 glutathione + S-adenosyl-L-homocysteine + H(+)</text>
        <dbReference type="Rhea" id="RHEA:69460"/>
        <dbReference type="Rhea" id="RHEA-COMP:10698"/>
        <dbReference type="Rhea" id="RHEA-COMP:10700"/>
        <dbReference type="ChEBI" id="CHEBI:15377"/>
        <dbReference type="ChEBI" id="CHEBI:15378"/>
        <dbReference type="ChEBI" id="CHEBI:17826"/>
        <dbReference type="ChEBI" id="CHEBI:29950"/>
        <dbReference type="ChEBI" id="CHEBI:50058"/>
        <dbReference type="ChEBI" id="CHEBI:57856"/>
        <dbReference type="ChEBI" id="CHEBI:57925"/>
        <dbReference type="ChEBI" id="CHEBI:59789"/>
        <dbReference type="ChEBI" id="CHEBI:183640"/>
        <dbReference type="EC" id="2.1.1.137"/>
    </reaction>
</comment>
<dbReference type="Gene3D" id="3.40.50.150">
    <property type="entry name" value="Vaccinia Virus protein VP39"/>
    <property type="match status" value="1"/>
</dbReference>
<comment type="similarity">
    <text evidence="3">Belongs to the methyltransferase superfamily. Arsenite methyltransferase family.</text>
</comment>
<proteinExistence type="inferred from homology"/>
<sequence length="258" mass="26935">MGEGDQDGQDLAVDLGMEGSLPQVWLYRGGSTANKSETVLLLGEKDDQAVSIVNNAIEGLRRRLKDGPPTDVHALVRAAYAETAIGGASVLPGDAGDPSKRSQLLGYDAKDVTTAADLGLGCGNPLATANLVEGEVVLDLGSGAGMDCFIAAKEVGPTGHVIGVDMTPEMLSKARETGKEGGFLNVTFRLGEIEYLPIGDASIDCVVSNCVINLSPTKAQVYREMNRVLVPGGRVSISDVLRIEDIPAHLQTAQAFAC</sequence>
<accession>A0A7S2AM66</accession>
<feature type="domain" description="Methyltransferase" evidence="9">
    <location>
        <begin position="133"/>
        <end position="254"/>
    </location>
</feature>
<dbReference type="CDD" id="cd02440">
    <property type="entry name" value="AdoMet_MTases"/>
    <property type="match status" value="1"/>
</dbReference>
<organism evidence="10">
    <name type="scientific">Octactis speculum</name>
    <dbReference type="NCBI Taxonomy" id="3111310"/>
    <lineage>
        <taxon>Eukaryota</taxon>
        <taxon>Sar</taxon>
        <taxon>Stramenopiles</taxon>
        <taxon>Ochrophyta</taxon>
        <taxon>Dictyochophyceae</taxon>
        <taxon>Dictyochales</taxon>
        <taxon>Dictyochaceae</taxon>
        <taxon>Octactis</taxon>
    </lineage>
</organism>
<dbReference type="GO" id="GO:0030791">
    <property type="term" value="F:arsenite methyltransferase activity"/>
    <property type="evidence" value="ECO:0007669"/>
    <property type="project" value="UniProtKB-EC"/>
</dbReference>
<evidence type="ECO:0000259" key="9">
    <source>
        <dbReference type="Pfam" id="PF13847"/>
    </source>
</evidence>
<gene>
    <name evidence="10" type="ORF">DSPE1174_LOCUS963</name>
</gene>
<evidence type="ECO:0000256" key="6">
    <source>
        <dbReference type="ARBA" id="ARBA00047941"/>
    </source>
</evidence>
<keyword evidence="2" id="KW-0949">S-adenosyl-L-methionine</keyword>
<dbReference type="SUPFAM" id="SSF53335">
    <property type="entry name" value="S-adenosyl-L-methionine-dependent methyltransferases"/>
    <property type="match status" value="1"/>
</dbReference>
<name>A0A7S2AM66_9STRA</name>
<comment type="catalytic activity">
    <reaction evidence="7">
        <text>arsenic triglutathione + 2 [thioredoxin]-dithiol + 2 S-adenosyl-L-methionine + H2O = dimethylarsinous acid + 2 [thioredoxin]-disulfide + 3 glutathione + 2 S-adenosyl-L-homocysteine + 2 H(+)</text>
        <dbReference type="Rhea" id="RHEA:69464"/>
        <dbReference type="Rhea" id="RHEA-COMP:10698"/>
        <dbReference type="Rhea" id="RHEA-COMP:10700"/>
        <dbReference type="ChEBI" id="CHEBI:15377"/>
        <dbReference type="ChEBI" id="CHEBI:15378"/>
        <dbReference type="ChEBI" id="CHEBI:23808"/>
        <dbReference type="ChEBI" id="CHEBI:29950"/>
        <dbReference type="ChEBI" id="CHEBI:50058"/>
        <dbReference type="ChEBI" id="CHEBI:57856"/>
        <dbReference type="ChEBI" id="CHEBI:57925"/>
        <dbReference type="ChEBI" id="CHEBI:59789"/>
        <dbReference type="ChEBI" id="CHEBI:183640"/>
        <dbReference type="EC" id="2.1.1.137"/>
    </reaction>
</comment>